<evidence type="ECO:0000256" key="2">
    <source>
        <dbReference type="ARBA" id="ARBA00022803"/>
    </source>
</evidence>
<dbReference type="Gene3D" id="3.40.50.300">
    <property type="entry name" value="P-loop containing nucleotide triphosphate hydrolases"/>
    <property type="match status" value="1"/>
</dbReference>
<dbReference type="SUPFAM" id="SSF48452">
    <property type="entry name" value="TPR-like"/>
    <property type="match status" value="3"/>
</dbReference>
<dbReference type="Proteomes" id="UP001165136">
    <property type="component" value="Unassembled WGS sequence"/>
</dbReference>
<gene>
    <name evidence="3" type="ORF">Atai01_45510</name>
</gene>
<evidence type="ECO:0008006" key="5">
    <source>
        <dbReference type="Google" id="ProtNLM"/>
    </source>
</evidence>
<keyword evidence="1" id="KW-0677">Repeat</keyword>
<dbReference type="AlphaFoldDB" id="A0A9W6R5H6"/>
<dbReference type="InterPro" id="IPR027417">
    <property type="entry name" value="P-loop_NTPase"/>
</dbReference>
<evidence type="ECO:0000256" key="1">
    <source>
        <dbReference type="ARBA" id="ARBA00022737"/>
    </source>
</evidence>
<dbReference type="SMART" id="SM00028">
    <property type="entry name" value="TPR"/>
    <property type="match status" value="8"/>
</dbReference>
<comment type="caution">
    <text evidence="3">The sequence shown here is derived from an EMBL/GenBank/DDBJ whole genome shotgun (WGS) entry which is preliminary data.</text>
</comment>
<dbReference type="EMBL" id="BSTI01000010">
    <property type="protein sequence ID" value="GLY67932.1"/>
    <property type="molecule type" value="Genomic_DNA"/>
</dbReference>
<evidence type="ECO:0000313" key="3">
    <source>
        <dbReference type="EMBL" id="GLY67932.1"/>
    </source>
</evidence>
<dbReference type="RefSeq" id="WP_285488090.1">
    <property type="nucleotide sequence ID" value="NZ_BSTI01000010.1"/>
</dbReference>
<keyword evidence="4" id="KW-1185">Reference proteome</keyword>
<dbReference type="SUPFAM" id="SSF52540">
    <property type="entry name" value="P-loop containing nucleoside triphosphate hydrolases"/>
    <property type="match status" value="1"/>
</dbReference>
<reference evidence="3" key="1">
    <citation type="submission" date="2023-03" db="EMBL/GenBank/DDBJ databases">
        <title>Amycolatopsis taiwanensis NBRC 103393.</title>
        <authorList>
            <person name="Ichikawa N."/>
            <person name="Sato H."/>
            <person name="Tonouchi N."/>
        </authorList>
    </citation>
    <scope>NUCLEOTIDE SEQUENCE</scope>
    <source>
        <strain evidence="3">NBRC 103393</strain>
    </source>
</reference>
<dbReference type="PANTHER" id="PTHR45641">
    <property type="entry name" value="TETRATRICOPEPTIDE REPEAT PROTEIN (AFU_ORTHOLOGUE AFUA_6G03870)"/>
    <property type="match status" value="1"/>
</dbReference>
<accession>A0A9W6R5H6</accession>
<dbReference type="InterPro" id="IPR011990">
    <property type="entry name" value="TPR-like_helical_dom_sf"/>
</dbReference>
<organism evidence="3 4">
    <name type="scientific">Amycolatopsis taiwanensis</name>
    <dbReference type="NCBI Taxonomy" id="342230"/>
    <lineage>
        <taxon>Bacteria</taxon>
        <taxon>Bacillati</taxon>
        <taxon>Actinomycetota</taxon>
        <taxon>Actinomycetes</taxon>
        <taxon>Pseudonocardiales</taxon>
        <taxon>Pseudonocardiaceae</taxon>
        <taxon>Amycolatopsis</taxon>
    </lineage>
</organism>
<dbReference type="PANTHER" id="PTHR45641:SF19">
    <property type="entry name" value="NEPHROCYSTIN-3"/>
    <property type="match status" value="1"/>
</dbReference>
<keyword evidence="2" id="KW-0802">TPR repeat</keyword>
<sequence length="1206" mass="130541">MSARAGAGGTGGSQITQIVRAEAGHAYGQIDGDMHVFADRGPVYRLVADTAGRSGTAPEDDDAGPPAQPSHLLNAHSGVVAFTGRDTEVGELTAWLGSHASRAARWLHGPGGQGKTRLADHLAANAARAGWKVITAERTSGRVDGGEPTSQDLRIGAAAGLLLLIDYADRWPLAHLTLLFSNKILNQDVPVRVLLLARARHAWPALRHALTQDGWPPGACTARSLDPLPSTSDARARMFTAARDGFARRYRLPDAGAIALPDWLARDEFGLTLAVHMAALVAVDRHARPTPQLPLPDDLPGLTGYLLEREQHHWHTLHDNGTSKARSDPAGGRVAFDTTPEGMAQVVFTATLTGPLAYQDAKAALGSVGIGDADRALADHARCYPPADPRTVLEPMYPDRLAEDFLALCLPGHPMPSPTPPAWADGAPGLLLAPPADGGPPPYTARAITFLAAASDRWPHLMPTLEALDTLLPDDPSGALAIAAADLAERITPHRLARTEDPAERAHVHADLGKRRVFADRHEKAEDTFREAVRLFRPLAEADPLEFEPDLTEALAFLAAAQVLQELGGDWMTASANLIIRGSRWTHPAKLSEALDALSEAREISLRLARQNPAEYREGAATLAGGVAATLMRLERTAEALVPATEVVDLVRPLARDHSAKHEAHLAGWLDFRAVILNELDRFDEALRDVNESVEIYRRLAHDNPAEHTTALQSALERLARVLNSLGRPDESLHAIHEALRIARRLARDNAPGHEEGLLSALEQLAQILPDQGRWEEALAPTTEAVALARRLAQDNPAKHEGRLVGVLSNIGWILRELGRWEQALASTSETVEIRRRLARDNPADHEYPLGVETIYLGEILARLGRWEEALTAAAEGVEVFSRQDGKGAKGIDFYLTSAASILANTVAEEGWRERRPLKNIAKGLSEYASLVKEQSKEAALPGEDDEAAAGLRPAVEKIRRRLAAPVSQLYRQIAGSDLLAAEPLLAEVWSRLRMTPETAGLSAESAAALDVAIAACRRRARRNRDRHNPDLAAALSAKALLLRQLGKHEIVLAPAFEAVEIYRRLVPREPGVHEPALAAAWVLASVVTAELGFVETSTASMEQAIRIRRQLARHDPAAYGPALAAELAILGRILGKQGRWEEALAVVSESYDIRQLDQTSSTTARDHLTAAEEFLAAHLTGPERRPEHLAALHHAATDRRRRTAT</sequence>
<dbReference type="Gene3D" id="1.25.40.10">
    <property type="entry name" value="Tetratricopeptide repeat domain"/>
    <property type="match status" value="4"/>
</dbReference>
<name>A0A9W6R5H6_9PSEU</name>
<protein>
    <recommendedName>
        <fullName evidence="5">Tetratricopeptide repeat protein</fullName>
    </recommendedName>
</protein>
<dbReference type="InterPro" id="IPR019734">
    <property type="entry name" value="TPR_rpt"/>
</dbReference>
<evidence type="ECO:0000313" key="4">
    <source>
        <dbReference type="Proteomes" id="UP001165136"/>
    </source>
</evidence>
<proteinExistence type="predicted"/>
<dbReference type="Pfam" id="PF13374">
    <property type="entry name" value="TPR_10"/>
    <property type="match status" value="1"/>
</dbReference>